<dbReference type="Gene3D" id="3.30.70.330">
    <property type="match status" value="1"/>
</dbReference>
<feature type="region of interest" description="Disordered" evidence="2">
    <location>
        <begin position="106"/>
        <end position="127"/>
    </location>
</feature>
<name>A0A2U1MR70_ARTAN</name>
<reference evidence="4 5" key="1">
    <citation type="journal article" date="2018" name="Mol. Plant">
        <title>The genome of Artemisia annua provides insight into the evolution of Asteraceae family and artemisinin biosynthesis.</title>
        <authorList>
            <person name="Shen Q."/>
            <person name="Zhang L."/>
            <person name="Liao Z."/>
            <person name="Wang S."/>
            <person name="Yan T."/>
            <person name="Shi P."/>
            <person name="Liu M."/>
            <person name="Fu X."/>
            <person name="Pan Q."/>
            <person name="Wang Y."/>
            <person name="Lv Z."/>
            <person name="Lu X."/>
            <person name="Zhang F."/>
            <person name="Jiang W."/>
            <person name="Ma Y."/>
            <person name="Chen M."/>
            <person name="Hao X."/>
            <person name="Li L."/>
            <person name="Tang Y."/>
            <person name="Lv G."/>
            <person name="Zhou Y."/>
            <person name="Sun X."/>
            <person name="Brodelius P.E."/>
            <person name="Rose J.K.C."/>
            <person name="Tang K."/>
        </authorList>
    </citation>
    <scope>NUCLEOTIDE SEQUENCE [LARGE SCALE GENOMIC DNA]</scope>
    <source>
        <strain evidence="5">cv. Huhao1</strain>
        <tissue evidence="4">Leaf</tissue>
    </source>
</reference>
<evidence type="ECO:0000313" key="5">
    <source>
        <dbReference type="Proteomes" id="UP000245207"/>
    </source>
</evidence>
<organism evidence="4 5">
    <name type="scientific">Artemisia annua</name>
    <name type="common">Sweet wormwood</name>
    <dbReference type="NCBI Taxonomy" id="35608"/>
    <lineage>
        <taxon>Eukaryota</taxon>
        <taxon>Viridiplantae</taxon>
        <taxon>Streptophyta</taxon>
        <taxon>Embryophyta</taxon>
        <taxon>Tracheophyta</taxon>
        <taxon>Spermatophyta</taxon>
        <taxon>Magnoliopsida</taxon>
        <taxon>eudicotyledons</taxon>
        <taxon>Gunneridae</taxon>
        <taxon>Pentapetalae</taxon>
        <taxon>asterids</taxon>
        <taxon>campanulids</taxon>
        <taxon>Asterales</taxon>
        <taxon>Asteraceae</taxon>
        <taxon>Asteroideae</taxon>
        <taxon>Anthemideae</taxon>
        <taxon>Artemisiinae</taxon>
        <taxon>Artemisia</taxon>
    </lineage>
</organism>
<dbReference type="GO" id="GO:0003723">
    <property type="term" value="F:RNA binding"/>
    <property type="evidence" value="ECO:0007669"/>
    <property type="project" value="UniProtKB-UniRule"/>
</dbReference>
<dbReference type="InterPro" id="IPR000504">
    <property type="entry name" value="RRM_dom"/>
</dbReference>
<sequence length="409" mass="45448">MGSRRKTIPVDIQARITKFFVSNLPDGCSGADLAKEVRVYGTIFDIYLARKRDKAGNRFAFVSLLDVKDRGEMEKLLSSIRLGVYKLKFNVARFVLEDGEVNARKSSNDRIHTNRPPQKSNFRPKPVNESGCVGMDNGMSFKDAFSGAAVGKTVSIDDNISAFEECYGKAILVKVASLEVLGKIRIILKEMGLSEGEIRCLGGFYVLISFKNKAHAIMARDELFGRPEQFVYAAIWEGQEVPVERIAWLRVVGIPLCILDDRVLHSIGSFFGTVVKQAFLGRAEVDSSFHFIGVLVRQGGFINDELFLKWRQKTFKVWITEESKEWLTEFVEDCGSPFLSRDNGADRNSSPENGTESSPRKGSNGDADFSGSGGNFGNEINDSVLETPGNVGNEINDLMIGFKLDSYWA</sequence>
<keyword evidence="4" id="KW-0695">RNA-directed DNA polymerase</keyword>
<dbReference type="GO" id="GO:0003964">
    <property type="term" value="F:RNA-directed DNA polymerase activity"/>
    <property type="evidence" value="ECO:0007669"/>
    <property type="project" value="UniProtKB-KW"/>
</dbReference>
<comment type="caution">
    <text evidence="4">The sequence shown here is derived from an EMBL/GenBank/DDBJ whole genome shotgun (WGS) entry which is preliminary data.</text>
</comment>
<keyword evidence="1" id="KW-0694">RNA-binding</keyword>
<feature type="region of interest" description="Disordered" evidence="2">
    <location>
        <begin position="341"/>
        <end position="373"/>
    </location>
</feature>
<accession>A0A2U1MR70</accession>
<evidence type="ECO:0000256" key="2">
    <source>
        <dbReference type="SAM" id="MobiDB-lite"/>
    </source>
</evidence>
<proteinExistence type="predicted"/>
<evidence type="ECO:0000313" key="4">
    <source>
        <dbReference type="EMBL" id="PWA63749.1"/>
    </source>
</evidence>
<gene>
    <name evidence="4" type="ORF">CTI12_AA350460</name>
</gene>
<keyword evidence="4" id="KW-0548">Nucleotidyltransferase</keyword>
<dbReference type="SUPFAM" id="SSF54928">
    <property type="entry name" value="RNA-binding domain, RBD"/>
    <property type="match status" value="1"/>
</dbReference>
<evidence type="ECO:0000259" key="3">
    <source>
        <dbReference type="PROSITE" id="PS50102"/>
    </source>
</evidence>
<keyword evidence="4" id="KW-0808">Transferase</keyword>
<dbReference type="EMBL" id="PKPP01004573">
    <property type="protein sequence ID" value="PWA63749.1"/>
    <property type="molecule type" value="Genomic_DNA"/>
</dbReference>
<protein>
    <submittedName>
        <fullName evidence="4">RNA-directed DNA polymerase, eukaryota</fullName>
    </submittedName>
</protein>
<dbReference type="CDD" id="cd00590">
    <property type="entry name" value="RRM_SF"/>
    <property type="match status" value="1"/>
</dbReference>
<feature type="domain" description="RRM" evidence="3">
    <location>
        <begin position="17"/>
        <end position="94"/>
    </location>
</feature>
<dbReference type="OrthoDB" id="1436484at2759"/>
<keyword evidence="5" id="KW-1185">Reference proteome</keyword>
<dbReference type="AlphaFoldDB" id="A0A2U1MR70"/>
<feature type="compositionally biased region" description="Polar residues" evidence="2">
    <location>
        <begin position="346"/>
        <end position="361"/>
    </location>
</feature>
<evidence type="ECO:0000256" key="1">
    <source>
        <dbReference type="PROSITE-ProRule" id="PRU00176"/>
    </source>
</evidence>
<dbReference type="PROSITE" id="PS50102">
    <property type="entry name" value="RRM"/>
    <property type="match status" value="1"/>
</dbReference>
<dbReference type="InterPro" id="IPR012677">
    <property type="entry name" value="Nucleotide-bd_a/b_plait_sf"/>
</dbReference>
<dbReference type="Proteomes" id="UP000245207">
    <property type="component" value="Unassembled WGS sequence"/>
</dbReference>
<dbReference type="InterPro" id="IPR035979">
    <property type="entry name" value="RBD_domain_sf"/>
</dbReference>